<gene>
    <name evidence="14" type="ORF">QTG54_009915</name>
</gene>
<feature type="domain" description="ABC transmembrane type-1" evidence="13">
    <location>
        <begin position="131"/>
        <end position="411"/>
    </location>
</feature>
<keyword evidence="7" id="KW-0067">ATP-binding</keyword>
<dbReference type="EMBL" id="JATAAI010000018">
    <property type="protein sequence ID" value="KAK1739372.1"/>
    <property type="molecule type" value="Genomic_DNA"/>
</dbReference>
<evidence type="ECO:0000259" key="12">
    <source>
        <dbReference type="PROSITE" id="PS50893"/>
    </source>
</evidence>
<feature type="transmembrane region" description="Helical" evidence="11">
    <location>
        <begin position="1027"/>
        <end position="1049"/>
    </location>
</feature>
<feature type="transmembrane region" description="Helical" evidence="11">
    <location>
        <begin position="749"/>
        <end position="772"/>
    </location>
</feature>
<feature type="transmembrane region" description="Helical" evidence="11">
    <location>
        <begin position="914"/>
        <end position="933"/>
    </location>
</feature>
<evidence type="ECO:0000313" key="15">
    <source>
        <dbReference type="Proteomes" id="UP001224775"/>
    </source>
</evidence>
<feature type="transmembrane region" description="Helical" evidence="11">
    <location>
        <begin position="347"/>
        <end position="373"/>
    </location>
</feature>
<dbReference type="CDD" id="cd03244">
    <property type="entry name" value="ABCC_MRP_domain2"/>
    <property type="match status" value="1"/>
</dbReference>
<feature type="domain" description="ABC transmembrane type-1" evidence="13">
    <location>
        <begin position="767"/>
        <end position="1058"/>
    </location>
</feature>
<dbReference type="GO" id="GO:0005524">
    <property type="term" value="F:ATP binding"/>
    <property type="evidence" value="ECO:0007669"/>
    <property type="project" value="UniProtKB-KW"/>
</dbReference>
<dbReference type="Pfam" id="PF00005">
    <property type="entry name" value="ABC_tran"/>
    <property type="match status" value="2"/>
</dbReference>
<dbReference type="CDD" id="cd03250">
    <property type="entry name" value="ABCC_MRP_domain1"/>
    <property type="match status" value="1"/>
</dbReference>
<dbReference type="SUPFAM" id="SSF90123">
    <property type="entry name" value="ABC transporter transmembrane region"/>
    <property type="match status" value="2"/>
</dbReference>
<organism evidence="14 15">
    <name type="scientific">Skeletonema marinoi</name>
    <dbReference type="NCBI Taxonomy" id="267567"/>
    <lineage>
        <taxon>Eukaryota</taxon>
        <taxon>Sar</taxon>
        <taxon>Stramenopiles</taxon>
        <taxon>Ochrophyta</taxon>
        <taxon>Bacillariophyta</taxon>
        <taxon>Coscinodiscophyceae</taxon>
        <taxon>Thalassiosirophycidae</taxon>
        <taxon>Thalassiosirales</taxon>
        <taxon>Skeletonemataceae</taxon>
        <taxon>Skeletonema</taxon>
        <taxon>Skeletonema marinoi-dohrnii complex</taxon>
    </lineage>
</organism>
<accession>A0AAD8Y5G3</accession>
<sequence length="1346" mass="148811">MCSRSDNKNPPQAASRTDDVKEQLDDSESSPWPEDHNLSASPTSCGCILQSISSMYNKLMYSYMTQIFKKGAAQRIDKSKDAQLTQHDLYRTPKNIDAAHLNSEFWSIYEQTEQHFKRTLWFVVRKTFIPAGVYQLFALTAQISIPMCVMKLLQALESGRSGDRNNIVYVIAIFLLAIINGVCTQRYQFLSYQSGILLRTALTCAIYEKSLNLSPKGRMGLTNGSITNLVATDTQKLFEVMHEAHQIWSCPIAIVVVVVLMLIIIGPSCLVGAAFLVGLLPLSKKVTHAMVHIRKKRVAVADERIEIVSSMLQDIKITKLNNYEDRFEARVLEARRREMAFIRKEQILWGFTLIIVVSTPVIASFATYATFVLVSSENIMTASVVFTLAQLFNMIKFPINQAGQLLGKLALGLQAMHRISNFMSRESAQNVISEDNPNDNETVLSVQNGEFYVGEQTAEVTSTDGVQSGGFTLSGIDFSLKRGEVLAVLGPVACGKSTLIQSLLQQCASSDKTSIMMASDAKLSYAAQTPFILSTTVRENVLFGLPFEKDRYEKVLDACCLRPDLLLWPAGDLTEIGERGVTMSGGQKARVSVARAVYANADVVLFDDILSALDAGTSQRLFDNVFDNNVHNKDRLLQNSGTILVTHAEHVLKRVDKILVLDRGQSIFCGTWAQLQSFQSENTRHRTTLLSMRSSAQLSASSDTTNSSEKIDATKNVKQVSVIAKDTDASKGELKSDEQREHGGSSVGVWLLWFVYAGGFFFIIMQVIFLILDRGSYVVIDWWLAIWTSSAGTEITVFGRTFPNQYDGIQAQTPYLIVYVVLIVFMFVFLVARTQWAIHGGIRASRRVFSNMTHRVLHAPMSYFDTTPLGRIINRFTYDVEQVDIALAQNMSILIICCSWAVAAQVVMISIVPYMALVNAMVFSLYFVMLRYYRGAGADLQRLDAVSRSPIAASLSESIDGAATIKAFDKNRHFALLFQNHINQNSSAMLNFVAGRRWLAVRLDILGAFVTLCASLCITVFSDQLGLSPGLAGFFFIWGSTVSITFAFFTNSFSEAEAAITSIERMHSMEMLPQERSMITSKDNKVDSTWPQKGDLVFENVSLRYRPNLPLSLDKLSFSITHGQRCAVVGRTGAGKSTLTTALFRLVEIEEGTISLDGVDLSTLGLSDVRGRRNGMFILPQEPAVFAGSIRTNLDPFDSLSDEEIMRALQLVKFPGCGRGMSLLAQSVEEGGANFSAGEKQLLCLTRAMLVNPRLLVLDEATSSVDGATDDFVQRMLRSQFPNTTLLTIAHRLNTIIDYDVVIVMDKGKVAEIGSPKELLSLNGLFAGMVDATGPDLAAQLNLLAK</sequence>
<evidence type="ECO:0000256" key="11">
    <source>
        <dbReference type="SAM" id="Phobius"/>
    </source>
</evidence>
<dbReference type="Gene3D" id="1.20.1560.10">
    <property type="entry name" value="ABC transporter type 1, transmembrane domain"/>
    <property type="match status" value="2"/>
</dbReference>
<feature type="domain" description="ABC transporter" evidence="12">
    <location>
        <begin position="1096"/>
        <end position="1332"/>
    </location>
</feature>
<evidence type="ECO:0000256" key="1">
    <source>
        <dbReference type="ARBA" id="ARBA00004141"/>
    </source>
</evidence>
<evidence type="ECO:0000256" key="5">
    <source>
        <dbReference type="ARBA" id="ARBA00022737"/>
    </source>
</evidence>
<evidence type="ECO:0000256" key="3">
    <source>
        <dbReference type="ARBA" id="ARBA00022448"/>
    </source>
</evidence>
<dbReference type="PROSITE" id="PS50893">
    <property type="entry name" value="ABC_TRANSPORTER_2"/>
    <property type="match status" value="2"/>
</dbReference>
<dbReference type="CDD" id="cd18579">
    <property type="entry name" value="ABC_6TM_ABCC_D1"/>
    <property type="match status" value="1"/>
</dbReference>
<dbReference type="PROSITE" id="PS00211">
    <property type="entry name" value="ABC_TRANSPORTER_1"/>
    <property type="match status" value="1"/>
</dbReference>
<dbReference type="FunFam" id="1.20.1560.10:FF:000013">
    <property type="entry name" value="ABC transporter C family member 2"/>
    <property type="match status" value="1"/>
</dbReference>
<feature type="transmembrane region" description="Helical" evidence="11">
    <location>
        <begin position="167"/>
        <end position="187"/>
    </location>
</feature>
<feature type="transmembrane region" description="Helical" evidence="11">
    <location>
        <begin position="999"/>
        <end position="1021"/>
    </location>
</feature>
<reference evidence="14" key="1">
    <citation type="submission" date="2023-06" db="EMBL/GenBank/DDBJ databases">
        <title>Survivors Of The Sea: Transcriptome response of Skeletonema marinoi to long-term dormancy.</title>
        <authorList>
            <person name="Pinder M.I.M."/>
            <person name="Kourtchenko O."/>
            <person name="Robertson E.K."/>
            <person name="Larsson T."/>
            <person name="Maumus F."/>
            <person name="Osuna-Cruz C.M."/>
            <person name="Vancaester E."/>
            <person name="Stenow R."/>
            <person name="Vandepoele K."/>
            <person name="Ploug H."/>
            <person name="Bruchert V."/>
            <person name="Godhe A."/>
            <person name="Topel M."/>
        </authorList>
    </citation>
    <scope>NUCLEOTIDE SEQUENCE</scope>
    <source>
        <strain evidence="14">R05AC</strain>
    </source>
</reference>
<dbReference type="InterPro" id="IPR017871">
    <property type="entry name" value="ABC_transporter-like_CS"/>
</dbReference>
<evidence type="ECO:0000256" key="7">
    <source>
        <dbReference type="ARBA" id="ARBA00022840"/>
    </source>
</evidence>
<dbReference type="InterPro" id="IPR044726">
    <property type="entry name" value="ABCC_6TM_D2"/>
</dbReference>
<dbReference type="InterPro" id="IPR003593">
    <property type="entry name" value="AAA+_ATPase"/>
</dbReference>
<proteinExistence type="inferred from homology"/>
<dbReference type="GO" id="GO:0140359">
    <property type="term" value="F:ABC-type transporter activity"/>
    <property type="evidence" value="ECO:0007669"/>
    <property type="project" value="InterPro"/>
</dbReference>
<evidence type="ECO:0000256" key="10">
    <source>
        <dbReference type="SAM" id="MobiDB-lite"/>
    </source>
</evidence>
<dbReference type="InterPro" id="IPR036640">
    <property type="entry name" value="ABC1_TM_sf"/>
</dbReference>
<dbReference type="InterPro" id="IPR027417">
    <property type="entry name" value="P-loop_NTPase"/>
</dbReference>
<dbReference type="FunFam" id="3.40.50.300:FF:000838">
    <property type="entry name" value="ABC multidrug transporter (Eurofung)"/>
    <property type="match status" value="1"/>
</dbReference>
<evidence type="ECO:0000313" key="14">
    <source>
        <dbReference type="EMBL" id="KAK1739372.1"/>
    </source>
</evidence>
<dbReference type="InterPro" id="IPR044746">
    <property type="entry name" value="ABCC_6TM_D1"/>
</dbReference>
<feature type="transmembrane region" description="Helical" evidence="11">
    <location>
        <begin position="816"/>
        <end position="838"/>
    </location>
</feature>
<dbReference type="PROSITE" id="PS50929">
    <property type="entry name" value="ABC_TM1F"/>
    <property type="match status" value="2"/>
</dbReference>
<comment type="caution">
    <text evidence="14">The sequence shown here is derived from an EMBL/GenBank/DDBJ whole genome shotgun (WGS) entry which is preliminary data.</text>
</comment>
<evidence type="ECO:0000256" key="2">
    <source>
        <dbReference type="ARBA" id="ARBA00009726"/>
    </source>
</evidence>
<keyword evidence="4 11" id="KW-0812">Transmembrane</keyword>
<keyword evidence="15" id="KW-1185">Reference proteome</keyword>
<dbReference type="GO" id="GO:0016887">
    <property type="term" value="F:ATP hydrolysis activity"/>
    <property type="evidence" value="ECO:0007669"/>
    <property type="project" value="InterPro"/>
</dbReference>
<dbReference type="PANTHER" id="PTHR24223">
    <property type="entry name" value="ATP-BINDING CASSETTE SUB-FAMILY C"/>
    <property type="match status" value="1"/>
</dbReference>
<comment type="similarity">
    <text evidence="2">Belongs to the ABC transporter superfamily. ABCC family. Conjugate transporter (TC 3.A.1.208) subfamily.</text>
</comment>
<protein>
    <submittedName>
        <fullName evidence="14">Multidrug resistance-associated protein</fullName>
    </submittedName>
</protein>
<dbReference type="Pfam" id="PF00664">
    <property type="entry name" value="ABC_membrane"/>
    <property type="match status" value="2"/>
</dbReference>
<keyword evidence="8 11" id="KW-1133">Transmembrane helix</keyword>
<keyword evidence="6" id="KW-0547">Nucleotide-binding</keyword>
<dbReference type="PANTHER" id="PTHR24223:SF456">
    <property type="entry name" value="MULTIDRUG RESISTANCE-ASSOCIATED PROTEIN LETHAL(2)03659"/>
    <property type="match status" value="1"/>
</dbReference>
<dbReference type="InterPro" id="IPR011527">
    <property type="entry name" value="ABC1_TM_dom"/>
</dbReference>
<evidence type="ECO:0000256" key="8">
    <source>
        <dbReference type="ARBA" id="ARBA00022989"/>
    </source>
</evidence>
<evidence type="ECO:0000256" key="6">
    <source>
        <dbReference type="ARBA" id="ARBA00022741"/>
    </source>
</evidence>
<dbReference type="Proteomes" id="UP001224775">
    <property type="component" value="Unassembled WGS sequence"/>
</dbReference>
<name>A0AAD8Y5G3_9STRA</name>
<feature type="region of interest" description="Disordered" evidence="10">
    <location>
        <begin position="1"/>
        <end position="42"/>
    </location>
</feature>
<comment type="subcellular location">
    <subcellularLocation>
        <location evidence="1">Membrane</location>
        <topology evidence="1">Multi-pass membrane protein</topology>
    </subcellularLocation>
</comment>
<keyword evidence="3" id="KW-0813">Transport</keyword>
<feature type="transmembrane region" description="Helical" evidence="11">
    <location>
        <begin position="885"/>
        <end position="908"/>
    </location>
</feature>
<dbReference type="InterPro" id="IPR003439">
    <property type="entry name" value="ABC_transporter-like_ATP-bd"/>
</dbReference>
<dbReference type="InterPro" id="IPR050173">
    <property type="entry name" value="ABC_transporter_C-like"/>
</dbReference>
<dbReference type="Gene3D" id="3.40.50.300">
    <property type="entry name" value="P-loop containing nucleotide triphosphate hydrolases"/>
    <property type="match status" value="2"/>
</dbReference>
<evidence type="ECO:0000259" key="13">
    <source>
        <dbReference type="PROSITE" id="PS50929"/>
    </source>
</evidence>
<evidence type="ECO:0000256" key="4">
    <source>
        <dbReference type="ARBA" id="ARBA00022692"/>
    </source>
</evidence>
<dbReference type="SUPFAM" id="SSF52540">
    <property type="entry name" value="P-loop containing nucleoside triphosphate hydrolases"/>
    <property type="match status" value="2"/>
</dbReference>
<dbReference type="GO" id="GO:0016020">
    <property type="term" value="C:membrane"/>
    <property type="evidence" value="ECO:0007669"/>
    <property type="project" value="UniProtKB-SubCell"/>
</dbReference>
<keyword evidence="9 11" id="KW-0472">Membrane</keyword>
<feature type="transmembrane region" description="Helical" evidence="11">
    <location>
        <begin position="252"/>
        <end position="280"/>
    </location>
</feature>
<feature type="domain" description="ABC transporter" evidence="12">
    <location>
        <begin position="455"/>
        <end position="688"/>
    </location>
</feature>
<dbReference type="SMART" id="SM00382">
    <property type="entry name" value="AAA"/>
    <property type="match status" value="2"/>
</dbReference>
<keyword evidence="5" id="KW-0677">Repeat</keyword>
<dbReference type="CDD" id="cd18580">
    <property type="entry name" value="ABC_6TM_ABCC_D2"/>
    <property type="match status" value="1"/>
</dbReference>
<evidence type="ECO:0000256" key="9">
    <source>
        <dbReference type="ARBA" id="ARBA00023136"/>
    </source>
</evidence>